<dbReference type="Gene3D" id="2.60.120.10">
    <property type="entry name" value="Jelly Rolls"/>
    <property type="match status" value="1"/>
</dbReference>
<dbReference type="OrthoDB" id="543511at2759"/>
<keyword evidence="3" id="KW-0479">Metal-binding</keyword>
<dbReference type="InterPro" id="IPR011051">
    <property type="entry name" value="RmlC_Cupin_sf"/>
</dbReference>
<sequence>MEGFITYNPLDPFDGPKASDDPPPVYNKVAWQDRSPFPAIQNPTFPGSAVYSRTQEDQPADASLKISGQGVVTVRAQPQNLLVLLVTVPSVDAGNGIALVVTHTSCDIYWIDGQGGLQKFSDDLFTEKNPKKDKWYLKNYETNYWLSFDLPHGAIKYGIGLQTVQTQLFEIRLKTFDKGAGIWTWASNWEWMAGLEDVKARLGKGDKSKLLLAVTALPIVNDLPPLIRSGDQVSLTELSSGLFTVPANLPVECQHLYNNVAGVNITLDTPDFPDFSSAIEHSVNTPGGYAYNLLQHKVGELGSDILGTYLRITIGTDLGNSPGIPYVLEIWPAGHYSPIHDHGDAYAVIKVLHGAIECTYYDALREQPAPNPLYPNPTVLCKGDVTWLGKEIYQVHRLRNLSTAGKVCCTVQCYQYGDKDTTHYEAFRYLKEEGSLKEVEDFQPNSDADLATFKTTIWNEWKNVLSGKPLCKDTKGVPDGESVATTVDELMQSLE</sequence>
<dbReference type="GO" id="GO:0017172">
    <property type="term" value="F:cysteine dioxygenase activity"/>
    <property type="evidence" value="ECO:0007669"/>
    <property type="project" value="UniProtKB-EC"/>
</dbReference>
<dbReference type="EMBL" id="KN880453">
    <property type="protein sequence ID" value="KIY71581.1"/>
    <property type="molecule type" value="Genomic_DNA"/>
</dbReference>
<dbReference type="CDD" id="cd10548">
    <property type="entry name" value="cupin_CDO"/>
    <property type="match status" value="1"/>
</dbReference>
<dbReference type="Proteomes" id="UP000054007">
    <property type="component" value="Unassembled WGS sequence"/>
</dbReference>
<dbReference type="AlphaFoldDB" id="A0A0D7BPQ2"/>
<keyword evidence="5" id="KW-1185">Reference proteome</keyword>
<dbReference type="GO" id="GO:0005506">
    <property type="term" value="F:iron ion binding"/>
    <property type="evidence" value="ECO:0007669"/>
    <property type="project" value="InterPro"/>
</dbReference>
<feature type="binding site" evidence="3">
    <location>
        <position position="396"/>
    </location>
    <ligand>
        <name>Fe cation</name>
        <dbReference type="ChEBI" id="CHEBI:24875"/>
        <note>catalytic</note>
    </ligand>
</feature>
<dbReference type="SUPFAM" id="SSF51182">
    <property type="entry name" value="RmlC-like cupins"/>
    <property type="match status" value="1"/>
</dbReference>
<evidence type="ECO:0000313" key="5">
    <source>
        <dbReference type="Proteomes" id="UP000054007"/>
    </source>
</evidence>
<organism evidence="4 5">
    <name type="scientific">Cylindrobasidium torrendii FP15055 ss-10</name>
    <dbReference type="NCBI Taxonomy" id="1314674"/>
    <lineage>
        <taxon>Eukaryota</taxon>
        <taxon>Fungi</taxon>
        <taxon>Dikarya</taxon>
        <taxon>Basidiomycota</taxon>
        <taxon>Agaricomycotina</taxon>
        <taxon>Agaricomycetes</taxon>
        <taxon>Agaricomycetidae</taxon>
        <taxon>Agaricales</taxon>
        <taxon>Marasmiineae</taxon>
        <taxon>Physalacriaceae</taxon>
        <taxon>Cylindrobasidium</taxon>
    </lineage>
</organism>
<evidence type="ECO:0000256" key="1">
    <source>
        <dbReference type="ARBA" id="ARBA00006622"/>
    </source>
</evidence>
<evidence type="ECO:0000313" key="4">
    <source>
        <dbReference type="EMBL" id="KIY71581.1"/>
    </source>
</evidence>
<dbReference type="EC" id="1.13.11.20" evidence="2"/>
<gene>
    <name evidence="4" type="ORF">CYLTODRAFT_441230</name>
</gene>
<name>A0A0D7BPQ2_9AGAR</name>
<comment type="similarity">
    <text evidence="1">Belongs to the cysteine dioxygenase family.</text>
</comment>
<protein>
    <recommendedName>
        <fullName evidence="2">cysteine dioxygenase</fullName>
        <ecNumber evidence="2">1.13.11.20</ecNumber>
    </recommendedName>
</protein>
<evidence type="ECO:0000256" key="3">
    <source>
        <dbReference type="PIRSR" id="PIRSR610300-51"/>
    </source>
</evidence>
<feature type="binding site" evidence="3">
    <location>
        <position position="342"/>
    </location>
    <ligand>
        <name>Fe cation</name>
        <dbReference type="ChEBI" id="CHEBI:24875"/>
        <note>catalytic</note>
    </ligand>
</feature>
<accession>A0A0D7BPQ2</accession>
<dbReference type="InterPro" id="IPR014710">
    <property type="entry name" value="RmlC-like_jellyroll"/>
</dbReference>
<dbReference type="InterPro" id="IPR010300">
    <property type="entry name" value="CDO_1"/>
</dbReference>
<evidence type="ECO:0000256" key="2">
    <source>
        <dbReference type="ARBA" id="ARBA00013133"/>
    </source>
</evidence>
<keyword evidence="3" id="KW-0408">Iron</keyword>
<dbReference type="Pfam" id="PF05995">
    <property type="entry name" value="CDO_I"/>
    <property type="match status" value="1"/>
</dbReference>
<reference evidence="4 5" key="1">
    <citation type="journal article" date="2015" name="Fungal Genet. Biol.">
        <title>Evolution of novel wood decay mechanisms in Agaricales revealed by the genome sequences of Fistulina hepatica and Cylindrobasidium torrendii.</title>
        <authorList>
            <person name="Floudas D."/>
            <person name="Held B.W."/>
            <person name="Riley R."/>
            <person name="Nagy L.G."/>
            <person name="Koehler G."/>
            <person name="Ransdell A.S."/>
            <person name="Younus H."/>
            <person name="Chow J."/>
            <person name="Chiniquy J."/>
            <person name="Lipzen A."/>
            <person name="Tritt A."/>
            <person name="Sun H."/>
            <person name="Haridas S."/>
            <person name="LaButti K."/>
            <person name="Ohm R.A."/>
            <person name="Kues U."/>
            <person name="Blanchette R.A."/>
            <person name="Grigoriev I.V."/>
            <person name="Minto R.E."/>
            <person name="Hibbett D.S."/>
        </authorList>
    </citation>
    <scope>NUCLEOTIDE SEQUENCE [LARGE SCALE GENOMIC DNA]</scope>
    <source>
        <strain evidence="4 5">FP15055 ss-10</strain>
    </source>
</reference>
<proteinExistence type="inferred from homology"/>
<feature type="binding site" evidence="3">
    <location>
        <position position="340"/>
    </location>
    <ligand>
        <name>Fe cation</name>
        <dbReference type="ChEBI" id="CHEBI:24875"/>
        <note>catalytic</note>
    </ligand>
</feature>